<sequence length="409" mass="45295">MSARENSSRKNSQLFNMELAVSLAGKIGLIHDTIILLLMRRNPDYDKLYWPGQTDPGKNPCRSQIMPTESPINSSFTTDKAMEVFQKGCVHIESNIPDSAYLQTKWPETKKLLATLFNSTKSWQAVASALESLASSLPFSHAYSLNPFGSGLTDKVTEALASDMTDEMADMDDATPDATPAALQFSWRLYGDSLYLRIPSFKVQSFPWNDIVRVLSENLNCRRLFLDLRLNDGGSFSEVGRLLGVLAGPDICYCETIRTEHETGTVLDVRPFRQEENHNHEMDVKTVSENGHTKWYTPSENPLLWQSPIILLTGSRTYSCGELFAQAAMEICSPISAGTTTAGMVLPARDDFDCGYGFGLCLPFARIFTPSGLELEGKGMSPQLEINFQTPDTEVMPGVEIASLLGMIE</sequence>
<evidence type="ECO:0000259" key="1">
    <source>
        <dbReference type="SMART" id="SM00245"/>
    </source>
</evidence>
<dbReference type="GO" id="GO:0006508">
    <property type="term" value="P:proteolysis"/>
    <property type="evidence" value="ECO:0007669"/>
    <property type="project" value="InterPro"/>
</dbReference>
<dbReference type="GO" id="GO:0008236">
    <property type="term" value="F:serine-type peptidase activity"/>
    <property type="evidence" value="ECO:0007669"/>
    <property type="project" value="InterPro"/>
</dbReference>
<reference evidence="2 3" key="1">
    <citation type="journal article" date="2017" name="ISME J.">
        <title>Potential for microbial H2 and metal transformations associated with novel bacteria and archaea in deep terrestrial subsurface sediments.</title>
        <authorList>
            <person name="Hernsdorf A.W."/>
            <person name="Amano Y."/>
            <person name="Miyakawa K."/>
            <person name="Ise K."/>
            <person name="Suzuki Y."/>
            <person name="Anantharaman K."/>
            <person name="Probst A."/>
            <person name="Burstein D."/>
            <person name="Thomas B.C."/>
            <person name="Banfield J.F."/>
        </authorList>
    </citation>
    <scope>NUCLEOTIDE SEQUENCE [LARGE SCALE GENOMIC DNA]</scope>
    <source>
        <strain evidence="2">HGW-Wallbacteria-1</strain>
    </source>
</reference>
<dbReference type="EMBL" id="PGXC01000053">
    <property type="protein sequence ID" value="PKK88291.1"/>
    <property type="molecule type" value="Genomic_DNA"/>
</dbReference>
<proteinExistence type="predicted"/>
<dbReference type="Pfam" id="PF03572">
    <property type="entry name" value="Peptidase_S41"/>
    <property type="match status" value="1"/>
</dbReference>
<gene>
    <name evidence="2" type="ORF">CVV64_19435</name>
</gene>
<accession>A0A2N1PIX6</accession>
<protein>
    <recommendedName>
        <fullName evidence="1">Tail specific protease domain-containing protein</fullName>
    </recommendedName>
</protein>
<feature type="domain" description="Tail specific protease" evidence="1">
    <location>
        <begin position="157"/>
        <end position="387"/>
    </location>
</feature>
<dbReference type="AlphaFoldDB" id="A0A2N1PIX6"/>
<dbReference type="Gene3D" id="3.90.226.10">
    <property type="entry name" value="2-enoyl-CoA Hydratase, Chain A, domain 1"/>
    <property type="match status" value="1"/>
</dbReference>
<comment type="caution">
    <text evidence="2">The sequence shown here is derived from an EMBL/GenBank/DDBJ whole genome shotgun (WGS) entry which is preliminary data.</text>
</comment>
<name>A0A2N1PIX6_9BACT</name>
<organism evidence="2 3">
    <name type="scientific">Candidatus Wallbacteria bacterium HGW-Wallbacteria-1</name>
    <dbReference type="NCBI Taxonomy" id="2013854"/>
    <lineage>
        <taxon>Bacteria</taxon>
        <taxon>Candidatus Walliibacteriota</taxon>
    </lineage>
</organism>
<dbReference type="InterPro" id="IPR005151">
    <property type="entry name" value="Tail-specific_protease"/>
</dbReference>
<dbReference type="Proteomes" id="UP000233256">
    <property type="component" value="Unassembled WGS sequence"/>
</dbReference>
<dbReference type="InterPro" id="IPR029045">
    <property type="entry name" value="ClpP/crotonase-like_dom_sf"/>
</dbReference>
<evidence type="ECO:0000313" key="2">
    <source>
        <dbReference type="EMBL" id="PKK88291.1"/>
    </source>
</evidence>
<evidence type="ECO:0000313" key="3">
    <source>
        <dbReference type="Proteomes" id="UP000233256"/>
    </source>
</evidence>
<dbReference type="SUPFAM" id="SSF52096">
    <property type="entry name" value="ClpP/crotonase"/>
    <property type="match status" value="1"/>
</dbReference>
<dbReference type="SMART" id="SM00245">
    <property type="entry name" value="TSPc"/>
    <property type="match status" value="1"/>
</dbReference>